<sequence length="204" mass="22156">MTDKNVLRPQLWKPRTVEETISVYADWADTYDKEVTERGYKTPARLADVLAKFADKQSLVLDFGCGTGISGAALKTLGFEHLHGTDITAEMLDKATASGLYEKTWLSTAGDMDFEQGSYEVIVAVGVVSLGAAPPETLSALIDKLGIGGYLAFSYNGPTLEDGSYVKALDDEIASGRVECLFRKNGPHLEDVGMNSDIIVLRRK</sequence>
<dbReference type="InterPro" id="IPR029063">
    <property type="entry name" value="SAM-dependent_MTases_sf"/>
</dbReference>
<evidence type="ECO:0000313" key="1">
    <source>
        <dbReference type="EMBL" id="SHG73400.1"/>
    </source>
</evidence>
<name>A0A1M5M817_9RHOB</name>
<accession>A0A1M5M817</accession>
<keyword evidence="1" id="KW-0808">Transferase</keyword>
<dbReference type="Proteomes" id="UP000184074">
    <property type="component" value="Unassembled WGS sequence"/>
</dbReference>
<keyword evidence="2" id="KW-1185">Reference proteome</keyword>
<dbReference type="GO" id="GO:0008168">
    <property type="term" value="F:methyltransferase activity"/>
    <property type="evidence" value="ECO:0007669"/>
    <property type="project" value="UniProtKB-KW"/>
</dbReference>
<gene>
    <name evidence="1" type="ORF">SAMN05444003_0687</name>
</gene>
<reference evidence="1 2" key="1">
    <citation type="submission" date="2016-11" db="EMBL/GenBank/DDBJ databases">
        <authorList>
            <person name="Jaros S."/>
            <person name="Januszkiewicz K."/>
            <person name="Wedrychowicz H."/>
        </authorList>
    </citation>
    <scope>NUCLEOTIDE SEQUENCE [LARGE SCALE GENOMIC DNA]</scope>
    <source>
        <strain evidence="1 2">DSM 28715</strain>
    </source>
</reference>
<dbReference type="AlphaFoldDB" id="A0A1M5M817"/>
<dbReference type="RefSeq" id="WP_072899297.1">
    <property type="nucleotide sequence ID" value="NZ_FQXB01000001.1"/>
</dbReference>
<dbReference type="SUPFAM" id="SSF53335">
    <property type="entry name" value="S-adenosyl-L-methionine-dependent methyltransferases"/>
    <property type="match status" value="1"/>
</dbReference>
<dbReference type="PANTHER" id="PTHR43861:SF1">
    <property type="entry name" value="TRANS-ACONITATE 2-METHYLTRANSFERASE"/>
    <property type="match status" value="1"/>
</dbReference>
<dbReference type="Gene3D" id="3.40.50.150">
    <property type="entry name" value="Vaccinia Virus protein VP39"/>
    <property type="match status" value="1"/>
</dbReference>
<dbReference type="EMBL" id="FQXB01000001">
    <property type="protein sequence ID" value="SHG73400.1"/>
    <property type="molecule type" value="Genomic_DNA"/>
</dbReference>
<dbReference type="PANTHER" id="PTHR43861">
    <property type="entry name" value="TRANS-ACONITATE 2-METHYLTRANSFERASE-RELATED"/>
    <property type="match status" value="1"/>
</dbReference>
<dbReference type="OrthoDB" id="9807911at2"/>
<evidence type="ECO:0000313" key="2">
    <source>
        <dbReference type="Proteomes" id="UP000184074"/>
    </source>
</evidence>
<dbReference type="GO" id="GO:0032259">
    <property type="term" value="P:methylation"/>
    <property type="evidence" value="ECO:0007669"/>
    <property type="project" value="UniProtKB-KW"/>
</dbReference>
<organism evidence="1 2">
    <name type="scientific">Cognatiyoonia sediminum</name>
    <dbReference type="NCBI Taxonomy" id="1508389"/>
    <lineage>
        <taxon>Bacteria</taxon>
        <taxon>Pseudomonadati</taxon>
        <taxon>Pseudomonadota</taxon>
        <taxon>Alphaproteobacteria</taxon>
        <taxon>Rhodobacterales</taxon>
        <taxon>Paracoccaceae</taxon>
        <taxon>Cognatiyoonia</taxon>
    </lineage>
</organism>
<dbReference type="Pfam" id="PF13489">
    <property type="entry name" value="Methyltransf_23"/>
    <property type="match status" value="1"/>
</dbReference>
<keyword evidence="1" id="KW-0489">Methyltransferase</keyword>
<dbReference type="CDD" id="cd02440">
    <property type="entry name" value="AdoMet_MTases"/>
    <property type="match status" value="1"/>
</dbReference>
<dbReference type="STRING" id="1508389.SAMN05444003_0687"/>
<protein>
    <submittedName>
        <fullName evidence="1">Methyltransferase domain-containing protein</fullName>
    </submittedName>
</protein>
<proteinExistence type="predicted"/>